<accession>A0A919H4Y7</accession>
<dbReference type="PROSITE" id="PS51296">
    <property type="entry name" value="RIESKE"/>
    <property type="match status" value="1"/>
</dbReference>
<dbReference type="InterPro" id="IPR017941">
    <property type="entry name" value="Rieske_2Fe-2S"/>
</dbReference>
<evidence type="ECO:0000256" key="3">
    <source>
        <dbReference type="ARBA" id="ARBA00022714"/>
    </source>
</evidence>
<keyword evidence="4" id="KW-0479">Metal-binding</keyword>
<dbReference type="PANTHER" id="PTHR10134">
    <property type="entry name" value="CYTOCHROME B-C1 COMPLEX SUBUNIT RIESKE, MITOCHONDRIAL"/>
    <property type="match status" value="1"/>
</dbReference>
<dbReference type="AlphaFoldDB" id="A0A919H4Y7"/>
<evidence type="ECO:0000256" key="1">
    <source>
        <dbReference type="ARBA" id="ARBA00002494"/>
    </source>
</evidence>
<dbReference type="SUPFAM" id="SSF50022">
    <property type="entry name" value="ISP domain"/>
    <property type="match status" value="1"/>
</dbReference>
<sequence>MSLTEQPAPAPGPDPGDGDGAAQALRDRISADSLTTRRDYLRIVATVSGGLAIGGVGVAAGILHRHGDSEKLPESKKVTDALAPGQSVAFRFPGEEDRALAVRLPDGSLVGYSAVCTHLACAVLWREDRGNDGELYCPCHEGVFDARTGEVTAGPPPRPLPRIFLTEQPDGSVWAVATSRSGEPAREALCRQFLDSRPEMAQQLGCPGAGRATESRRT</sequence>
<keyword evidence="11" id="KW-1133">Transmembrane helix</keyword>
<dbReference type="GO" id="GO:0016705">
    <property type="term" value="F:oxidoreductase activity, acting on paired donors, with incorporation or reduction of molecular oxygen"/>
    <property type="evidence" value="ECO:0007669"/>
    <property type="project" value="UniProtKB-ARBA"/>
</dbReference>
<name>A0A919H4Y7_9ACTN</name>
<keyword evidence="5" id="KW-0408">Iron</keyword>
<proteinExistence type="predicted"/>
<evidence type="ECO:0000256" key="9">
    <source>
        <dbReference type="ARBA" id="ARBA00034078"/>
    </source>
</evidence>
<evidence type="ECO:0000256" key="6">
    <source>
        <dbReference type="ARBA" id="ARBA00023014"/>
    </source>
</evidence>
<dbReference type="GO" id="GO:0046872">
    <property type="term" value="F:metal ion binding"/>
    <property type="evidence" value="ECO:0007669"/>
    <property type="project" value="UniProtKB-KW"/>
</dbReference>
<evidence type="ECO:0000256" key="4">
    <source>
        <dbReference type="ARBA" id="ARBA00022723"/>
    </source>
</evidence>
<keyword evidence="6" id="KW-0411">Iron-sulfur</keyword>
<comment type="cofactor">
    <cofactor evidence="9">
        <name>[2Fe-2S] cluster</name>
        <dbReference type="ChEBI" id="CHEBI:190135"/>
    </cofactor>
</comment>
<protein>
    <recommendedName>
        <fullName evidence="2">Cytochrome bc1 complex Rieske iron-sulfur subunit</fullName>
    </recommendedName>
    <alternativeName>
        <fullName evidence="8">Cytochrome bc1 reductase complex subunit QcrA</fullName>
    </alternativeName>
</protein>
<evidence type="ECO:0000256" key="8">
    <source>
        <dbReference type="ARBA" id="ARBA00029586"/>
    </source>
</evidence>
<comment type="caution">
    <text evidence="13">The sequence shown here is derived from an EMBL/GenBank/DDBJ whole genome shotgun (WGS) entry which is preliminary data.</text>
</comment>
<dbReference type="OrthoDB" id="25106at2"/>
<dbReference type="InterPro" id="IPR014349">
    <property type="entry name" value="Rieske_Fe-S_prot"/>
</dbReference>
<feature type="domain" description="Rieske" evidence="12">
    <location>
        <begin position="82"/>
        <end position="174"/>
    </location>
</feature>
<dbReference type="GO" id="GO:0004497">
    <property type="term" value="F:monooxygenase activity"/>
    <property type="evidence" value="ECO:0007669"/>
    <property type="project" value="UniProtKB-ARBA"/>
</dbReference>
<gene>
    <name evidence="13" type="ORF">Sxan_65610</name>
</gene>
<dbReference type="PRINTS" id="PR00162">
    <property type="entry name" value="RIESKE"/>
</dbReference>
<evidence type="ECO:0000256" key="5">
    <source>
        <dbReference type="ARBA" id="ARBA00023004"/>
    </source>
</evidence>
<keyword evidence="14" id="KW-1185">Reference proteome</keyword>
<keyword evidence="3" id="KW-0001">2Fe-2S</keyword>
<organism evidence="13 14">
    <name type="scientific">Streptomyces xanthophaeus</name>
    <dbReference type="NCBI Taxonomy" id="67385"/>
    <lineage>
        <taxon>Bacteria</taxon>
        <taxon>Bacillati</taxon>
        <taxon>Actinomycetota</taxon>
        <taxon>Actinomycetes</taxon>
        <taxon>Kitasatosporales</taxon>
        <taxon>Streptomycetaceae</taxon>
        <taxon>Streptomyces</taxon>
    </lineage>
</organism>
<dbReference type="EMBL" id="BNEE01000006">
    <property type="protein sequence ID" value="GHI89197.1"/>
    <property type="molecule type" value="Genomic_DNA"/>
</dbReference>
<dbReference type="GeneID" id="96803980"/>
<dbReference type="RefSeq" id="WP_031138866.1">
    <property type="nucleotide sequence ID" value="NZ_BNEE01000006.1"/>
</dbReference>
<dbReference type="GO" id="GO:0051537">
    <property type="term" value="F:2 iron, 2 sulfur cluster binding"/>
    <property type="evidence" value="ECO:0007669"/>
    <property type="project" value="UniProtKB-KW"/>
</dbReference>
<feature type="region of interest" description="Disordered" evidence="10">
    <location>
        <begin position="1"/>
        <end position="22"/>
    </location>
</feature>
<dbReference type="InterPro" id="IPR036922">
    <property type="entry name" value="Rieske_2Fe-2S_sf"/>
</dbReference>
<comment type="function">
    <text evidence="1">Iron-sulfur subunit of the cytochrome bc1 complex, an essential component of the respiratory electron transport chain required for ATP synthesis. The bc1 complex catalyzes the oxidation of menaquinol and the reduction of cytochrome c in the respiratory chain. The bc1 complex operates through a Q-cycle mechanism that couples electron transfer to generation of the proton gradient that drives ATP synthesis.</text>
</comment>
<evidence type="ECO:0000259" key="12">
    <source>
        <dbReference type="PROSITE" id="PS51296"/>
    </source>
</evidence>
<keyword evidence="7" id="KW-1015">Disulfide bond</keyword>
<feature type="transmembrane region" description="Helical" evidence="11">
    <location>
        <begin position="40"/>
        <end position="63"/>
    </location>
</feature>
<evidence type="ECO:0000256" key="2">
    <source>
        <dbReference type="ARBA" id="ARBA00015816"/>
    </source>
</evidence>
<evidence type="ECO:0000313" key="14">
    <source>
        <dbReference type="Proteomes" id="UP000600026"/>
    </source>
</evidence>
<dbReference type="InterPro" id="IPR005805">
    <property type="entry name" value="Rieske_Fe-S_prot_C"/>
</dbReference>
<keyword evidence="11" id="KW-0472">Membrane</keyword>
<reference evidence="13" key="1">
    <citation type="submission" date="2020-09" db="EMBL/GenBank/DDBJ databases">
        <title>Whole genome shotgun sequence of Streptomyces xanthophaeus NBRC 12829.</title>
        <authorList>
            <person name="Komaki H."/>
            <person name="Tamura T."/>
        </authorList>
    </citation>
    <scope>NUCLEOTIDE SEQUENCE</scope>
    <source>
        <strain evidence="13">NBRC 12829</strain>
    </source>
</reference>
<evidence type="ECO:0000256" key="11">
    <source>
        <dbReference type="SAM" id="Phobius"/>
    </source>
</evidence>
<evidence type="ECO:0000256" key="10">
    <source>
        <dbReference type="SAM" id="MobiDB-lite"/>
    </source>
</evidence>
<evidence type="ECO:0000256" key="7">
    <source>
        <dbReference type="ARBA" id="ARBA00023157"/>
    </source>
</evidence>
<dbReference type="Pfam" id="PF00355">
    <property type="entry name" value="Rieske"/>
    <property type="match status" value="1"/>
</dbReference>
<keyword evidence="11" id="KW-0812">Transmembrane</keyword>
<dbReference type="CDD" id="cd03467">
    <property type="entry name" value="Rieske"/>
    <property type="match status" value="1"/>
</dbReference>
<dbReference type="Proteomes" id="UP000600026">
    <property type="component" value="Unassembled WGS sequence"/>
</dbReference>
<evidence type="ECO:0000313" key="13">
    <source>
        <dbReference type="EMBL" id="GHI89197.1"/>
    </source>
</evidence>
<dbReference type="GO" id="GO:0016020">
    <property type="term" value="C:membrane"/>
    <property type="evidence" value="ECO:0007669"/>
    <property type="project" value="InterPro"/>
</dbReference>
<dbReference type="Gene3D" id="2.102.10.10">
    <property type="entry name" value="Rieske [2Fe-2S] iron-sulphur domain"/>
    <property type="match status" value="1"/>
</dbReference>